<keyword evidence="2" id="KW-1185">Reference proteome</keyword>
<dbReference type="InterPro" id="IPR009836">
    <property type="entry name" value="GRDP-like"/>
</dbReference>
<sequence length="144" mass="16479">MTSMEKTGSTNKASDLVRFLKLFGSFTLLEANFGGSAGYTTLKCFCPYFFVEEPARNENKRELNKCIPFIYSEYELSVTRYKGFLRLIKRCSETTMDDDTDSDRSKGKKLDTGFSVTTKMWDYAYGLRYWRVGAMNKGVVPALL</sequence>
<comment type="caution">
    <text evidence="1">The sequence shown here is derived from an EMBL/GenBank/DDBJ whole genome shotgun (WGS) entry which is preliminary data.</text>
</comment>
<dbReference type="EMBL" id="JBBWWR010000020">
    <property type="protein sequence ID" value="KAK8939590.1"/>
    <property type="molecule type" value="Genomic_DNA"/>
</dbReference>
<reference evidence="1 2" key="1">
    <citation type="journal article" date="2022" name="Nat. Plants">
        <title>Genomes of leafy and leafless Platanthera orchids illuminate the evolution of mycoheterotrophy.</title>
        <authorList>
            <person name="Li M.H."/>
            <person name="Liu K.W."/>
            <person name="Li Z."/>
            <person name="Lu H.C."/>
            <person name="Ye Q.L."/>
            <person name="Zhang D."/>
            <person name="Wang J.Y."/>
            <person name="Li Y.F."/>
            <person name="Zhong Z.M."/>
            <person name="Liu X."/>
            <person name="Yu X."/>
            <person name="Liu D.K."/>
            <person name="Tu X.D."/>
            <person name="Liu B."/>
            <person name="Hao Y."/>
            <person name="Liao X.Y."/>
            <person name="Jiang Y.T."/>
            <person name="Sun W.H."/>
            <person name="Chen J."/>
            <person name="Chen Y.Q."/>
            <person name="Ai Y."/>
            <person name="Zhai J.W."/>
            <person name="Wu S.S."/>
            <person name="Zhou Z."/>
            <person name="Hsiao Y.Y."/>
            <person name="Wu W.L."/>
            <person name="Chen Y.Y."/>
            <person name="Lin Y.F."/>
            <person name="Hsu J.L."/>
            <person name="Li C.Y."/>
            <person name="Wang Z.W."/>
            <person name="Zhao X."/>
            <person name="Zhong W.Y."/>
            <person name="Ma X.K."/>
            <person name="Ma L."/>
            <person name="Huang J."/>
            <person name="Chen G.Z."/>
            <person name="Huang M.Z."/>
            <person name="Huang L."/>
            <person name="Peng D.H."/>
            <person name="Luo Y.B."/>
            <person name="Zou S.Q."/>
            <person name="Chen S.P."/>
            <person name="Lan S."/>
            <person name="Tsai W.C."/>
            <person name="Van de Peer Y."/>
            <person name="Liu Z.J."/>
        </authorList>
    </citation>
    <scope>NUCLEOTIDE SEQUENCE [LARGE SCALE GENOMIC DNA]</scope>
    <source>
        <strain evidence="1">Lor288</strain>
    </source>
</reference>
<evidence type="ECO:0000313" key="1">
    <source>
        <dbReference type="EMBL" id="KAK8939590.1"/>
    </source>
</evidence>
<protein>
    <submittedName>
        <fullName evidence="1">Uncharacterized protein</fullName>
    </submittedName>
</protein>
<accession>A0ABR2LF26</accession>
<dbReference type="PANTHER" id="PTHR34365">
    <property type="entry name" value="ENOLASE (DUF1399)"/>
    <property type="match status" value="1"/>
</dbReference>
<proteinExistence type="predicted"/>
<dbReference type="PANTHER" id="PTHR34365:SF7">
    <property type="entry name" value="GLYCINE-RICH DOMAIN-CONTAINING PROTEIN 1"/>
    <property type="match status" value="1"/>
</dbReference>
<dbReference type="Proteomes" id="UP001412067">
    <property type="component" value="Unassembled WGS sequence"/>
</dbReference>
<evidence type="ECO:0000313" key="2">
    <source>
        <dbReference type="Proteomes" id="UP001412067"/>
    </source>
</evidence>
<name>A0ABR2LF26_9ASPA</name>
<organism evidence="1 2">
    <name type="scientific">Platanthera guangdongensis</name>
    <dbReference type="NCBI Taxonomy" id="2320717"/>
    <lineage>
        <taxon>Eukaryota</taxon>
        <taxon>Viridiplantae</taxon>
        <taxon>Streptophyta</taxon>
        <taxon>Embryophyta</taxon>
        <taxon>Tracheophyta</taxon>
        <taxon>Spermatophyta</taxon>
        <taxon>Magnoliopsida</taxon>
        <taxon>Liliopsida</taxon>
        <taxon>Asparagales</taxon>
        <taxon>Orchidaceae</taxon>
        <taxon>Orchidoideae</taxon>
        <taxon>Orchideae</taxon>
        <taxon>Orchidinae</taxon>
        <taxon>Platanthera</taxon>
    </lineage>
</organism>
<gene>
    <name evidence="1" type="ORF">KSP40_PGU007199</name>
</gene>